<dbReference type="EMBL" id="GBXM01101173">
    <property type="protein sequence ID" value="JAH07404.1"/>
    <property type="molecule type" value="Transcribed_RNA"/>
</dbReference>
<reference evidence="1" key="2">
    <citation type="journal article" date="2015" name="Fish Shellfish Immunol.">
        <title>Early steps in the European eel (Anguilla anguilla)-Vibrio vulnificus interaction in the gills: Role of the RtxA13 toxin.</title>
        <authorList>
            <person name="Callol A."/>
            <person name="Pajuelo D."/>
            <person name="Ebbesson L."/>
            <person name="Teles M."/>
            <person name="MacKenzie S."/>
            <person name="Amaro C."/>
        </authorList>
    </citation>
    <scope>NUCLEOTIDE SEQUENCE</scope>
</reference>
<name>A0A0E9PSD8_ANGAN</name>
<dbReference type="AlphaFoldDB" id="A0A0E9PSD8"/>
<evidence type="ECO:0000313" key="1">
    <source>
        <dbReference type="EMBL" id="JAH07404.1"/>
    </source>
</evidence>
<accession>A0A0E9PSD8</accession>
<protein>
    <submittedName>
        <fullName evidence="1">Uncharacterized protein</fullName>
    </submittedName>
</protein>
<reference evidence="1" key="1">
    <citation type="submission" date="2014-11" db="EMBL/GenBank/DDBJ databases">
        <authorList>
            <person name="Amaro Gonzalez C."/>
        </authorList>
    </citation>
    <scope>NUCLEOTIDE SEQUENCE</scope>
</reference>
<proteinExistence type="predicted"/>
<organism evidence="1">
    <name type="scientific">Anguilla anguilla</name>
    <name type="common">European freshwater eel</name>
    <name type="synonym">Muraena anguilla</name>
    <dbReference type="NCBI Taxonomy" id="7936"/>
    <lineage>
        <taxon>Eukaryota</taxon>
        <taxon>Metazoa</taxon>
        <taxon>Chordata</taxon>
        <taxon>Craniata</taxon>
        <taxon>Vertebrata</taxon>
        <taxon>Euteleostomi</taxon>
        <taxon>Actinopterygii</taxon>
        <taxon>Neopterygii</taxon>
        <taxon>Teleostei</taxon>
        <taxon>Anguilliformes</taxon>
        <taxon>Anguillidae</taxon>
        <taxon>Anguilla</taxon>
    </lineage>
</organism>
<sequence>MGGRDSVHRVHHGNKGGMLASWSGIKVTAIHPTSAAPRAHSAPRLEKTTVTTDLRLLLYPAMGTLQCPLGI</sequence>